<dbReference type="RefSeq" id="XP_001421456.1">
    <property type="nucleotide sequence ID" value="XM_001421419.1"/>
</dbReference>
<evidence type="ECO:0000256" key="4">
    <source>
        <dbReference type="PIRSR" id="PIRSR606689-1"/>
    </source>
</evidence>
<evidence type="ECO:0000313" key="8">
    <source>
        <dbReference type="EMBL" id="ABO99749.1"/>
    </source>
</evidence>
<dbReference type="RefSeq" id="XP_001421426.1">
    <property type="nucleotide sequence ID" value="XM_001421389.1"/>
</dbReference>
<dbReference type="GO" id="GO:0046872">
    <property type="term" value="F:metal ion binding"/>
    <property type="evidence" value="ECO:0007669"/>
    <property type="project" value="UniProtKB-KW"/>
</dbReference>
<dbReference type="Proteomes" id="UP000001568">
    <property type="component" value="Chromosome 14"/>
</dbReference>
<dbReference type="FunFam" id="3.40.50.300:FF:001120">
    <property type="entry name" value="ADP-ribosylation factor family"/>
    <property type="match status" value="1"/>
</dbReference>
<dbReference type="EMBL" id="CP000594">
    <property type="protein sequence ID" value="ABO99749.1"/>
    <property type="molecule type" value="Genomic_DNA"/>
</dbReference>
<keyword evidence="3 4" id="KW-0342">GTP-binding</keyword>
<feature type="binding site" evidence="5">
    <location>
        <position position="56"/>
    </location>
    <ligand>
        <name>Mg(2+)</name>
        <dbReference type="ChEBI" id="CHEBI:18420"/>
    </ligand>
</feature>
<evidence type="ECO:0000256" key="3">
    <source>
        <dbReference type="ARBA" id="ARBA00023134"/>
    </source>
</evidence>
<keyword evidence="2 4" id="KW-0547">Nucleotide-binding</keyword>
<evidence type="ECO:0000256" key="6">
    <source>
        <dbReference type="RuleBase" id="RU003925"/>
    </source>
</evidence>
<keyword evidence="9" id="KW-1185">Reference proteome</keyword>
<organism evidence="7 9">
    <name type="scientific">Ostreococcus lucimarinus (strain CCE9901)</name>
    <dbReference type="NCBI Taxonomy" id="436017"/>
    <lineage>
        <taxon>Eukaryota</taxon>
        <taxon>Viridiplantae</taxon>
        <taxon>Chlorophyta</taxon>
        <taxon>Mamiellophyceae</taxon>
        <taxon>Mamiellales</taxon>
        <taxon>Bathycoccaceae</taxon>
        <taxon>Ostreococcus</taxon>
    </lineage>
</organism>
<feature type="binding site" evidence="4">
    <location>
        <position position="78"/>
    </location>
    <ligand>
        <name>GTP</name>
        <dbReference type="ChEBI" id="CHEBI:37565"/>
    </ligand>
</feature>
<sequence length="186" mass="21029">MGDDARSYWDAFVAWLRALFFGREMEIVVIGLQNAGKTSFIDALSGGTFEEDMIPTVGFNVRRLRRDGVSVKTWDLGGQERFRGTWERYCRGVDCVVYVVDAAAKELFETARNELHGLLKRETLREIPLLVLGNKSDLESAVRVQDVVEAMELKRATGREVCCYNVSCKNSTNIDVCLKWLTAHAK</sequence>
<dbReference type="KEGG" id="olu:OSTLU_43276"/>
<dbReference type="KEGG" id="olu:OSTLU_43397"/>
<dbReference type="GeneID" id="5005583"/>
<dbReference type="Gramene" id="ABO99719">
    <property type="protein sequence ID" value="ABO99719"/>
    <property type="gene ID" value="OSTLU_43276"/>
</dbReference>
<dbReference type="SMART" id="SM00178">
    <property type="entry name" value="SAR"/>
    <property type="match status" value="1"/>
</dbReference>
<evidence type="ECO:0000313" key="7">
    <source>
        <dbReference type="EMBL" id="ABO99719.1"/>
    </source>
</evidence>
<dbReference type="eggNOG" id="KOG0075">
    <property type="taxonomic scope" value="Eukaryota"/>
</dbReference>
<dbReference type="GO" id="GO:0015031">
    <property type="term" value="P:protein transport"/>
    <property type="evidence" value="ECO:0007669"/>
    <property type="project" value="InterPro"/>
</dbReference>
<evidence type="ECO:0000256" key="5">
    <source>
        <dbReference type="PIRSR" id="PIRSR606689-2"/>
    </source>
</evidence>
<comment type="similarity">
    <text evidence="1 6">Belongs to the small GTPase superfamily. Arf family.</text>
</comment>
<dbReference type="OMA" id="FRNMWER"/>
<dbReference type="STRING" id="436017.A4S7B4"/>
<dbReference type="InterPro" id="IPR027417">
    <property type="entry name" value="P-loop_NTPase"/>
</dbReference>
<dbReference type="InterPro" id="IPR005225">
    <property type="entry name" value="Small_GTP-bd"/>
</dbReference>
<dbReference type="SUPFAM" id="SSF52540">
    <property type="entry name" value="P-loop containing nucleoside triphosphate hydrolases"/>
    <property type="match status" value="1"/>
</dbReference>
<dbReference type="GO" id="GO:0005525">
    <property type="term" value="F:GTP binding"/>
    <property type="evidence" value="ECO:0007669"/>
    <property type="project" value="UniProtKB-KW"/>
</dbReference>
<feature type="binding site" evidence="4">
    <location>
        <begin position="31"/>
        <end position="38"/>
    </location>
    <ligand>
        <name>GTP</name>
        <dbReference type="ChEBI" id="CHEBI:37565"/>
    </ligand>
</feature>
<feature type="binding site" evidence="4">
    <location>
        <begin position="134"/>
        <end position="137"/>
    </location>
    <ligand>
        <name>GTP</name>
        <dbReference type="ChEBI" id="CHEBI:37565"/>
    </ligand>
</feature>
<evidence type="ECO:0000256" key="1">
    <source>
        <dbReference type="ARBA" id="ARBA00010290"/>
    </source>
</evidence>
<evidence type="ECO:0000313" key="9">
    <source>
        <dbReference type="Proteomes" id="UP000001568"/>
    </source>
</evidence>
<proteinExistence type="inferred from homology"/>
<dbReference type="PROSITE" id="PS51417">
    <property type="entry name" value="ARF"/>
    <property type="match status" value="1"/>
</dbReference>
<dbReference type="InterPro" id="IPR006689">
    <property type="entry name" value="Small_GTPase_ARF/SAR"/>
</dbReference>
<dbReference type="OrthoDB" id="2011769at2759"/>
<evidence type="ECO:0000256" key="2">
    <source>
        <dbReference type="ARBA" id="ARBA00022741"/>
    </source>
</evidence>
<dbReference type="NCBIfam" id="TIGR00231">
    <property type="entry name" value="small_GTP"/>
    <property type="match status" value="1"/>
</dbReference>
<dbReference type="SMART" id="SM00177">
    <property type="entry name" value="ARF"/>
    <property type="match status" value="1"/>
</dbReference>
<dbReference type="HOGENOM" id="CLU_040729_10_1_1"/>
<dbReference type="PANTHER" id="PTHR45732:SF7">
    <property type="entry name" value="ADP-RIBOSYLATION FACTOR-LIKE PROTEIN 8"/>
    <property type="match status" value="1"/>
</dbReference>
<keyword evidence="5" id="KW-0479">Metal-binding</keyword>
<dbReference type="SMART" id="SM00175">
    <property type="entry name" value="RAB"/>
    <property type="match status" value="1"/>
</dbReference>
<protein>
    <submittedName>
        <fullName evidence="7">Uncharacterized protein</fullName>
    </submittedName>
</protein>
<reference evidence="7 9" key="1">
    <citation type="journal article" date="2007" name="Proc. Natl. Acad. Sci. U.S.A.">
        <title>The tiny eukaryote Ostreococcus provides genomic insights into the paradox of plankton speciation.</title>
        <authorList>
            <person name="Palenik B."/>
            <person name="Grimwood J."/>
            <person name="Aerts A."/>
            <person name="Rouze P."/>
            <person name="Salamov A."/>
            <person name="Putnam N."/>
            <person name="Dupont C."/>
            <person name="Jorgensen R."/>
            <person name="Derelle E."/>
            <person name="Rombauts S."/>
            <person name="Zhou K."/>
            <person name="Otillar R."/>
            <person name="Merchant S.S."/>
            <person name="Podell S."/>
            <person name="Gaasterland T."/>
            <person name="Napoli C."/>
            <person name="Gendler K."/>
            <person name="Manuell A."/>
            <person name="Tai V."/>
            <person name="Vallon O."/>
            <person name="Piganeau G."/>
            <person name="Jancek S."/>
            <person name="Heijde M."/>
            <person name="Jabbari K."/>
            <person name="Bowler C."/>
            <person name="Lohr M."/>
            <person name="Robbens S."/>
            <person name="Werner G."/>
            <person name="Dubchak I."/>
            <person name="Pazour G.J."/>
            <person name="Ren Q."/>
            <person name="Paulsen I."/>
            <person name="Delwiche C."/>
            <person name="Schmutz J."/>
            <person name="Rokhsar D."/>
            <person name="Van de Peer Y."/>
            <person name="Moreau H."/>
            <person name="Grigoriev I.V."/>
        </authorList>
    </citation>
    <scope>NUCLEOTIDE SEQUENCE [LARGE SCALE GENOMIC DNA]</scope>
    <source>
        <strain evidence="7 9">CCE9901</strain>
    </source>
</reference>
<dbReference type="Gene3D" id="3.40.50.300">
    <property type="entry name" value="P-loop containing nucleotide triphosphate hydrolases"/>
    <property type="match status" value="1"/>
</dbReference>
<dbReference type="CDD" id="cd04159">
    <property type="entry name" value="Arl10_like"/>
    <property type="match status" value="1"/>
</dbReference>
<dbReference type="EMBL" id="CP000594">
    <property type="protein sequence ID" value="ABO99719.1"/>
    <property type="molecule type" value="Genomic_DNA"/>
</dbReference>
<dbReference type="GeneID" id="5005509"/>
<dbReference type="PROSITE" id="PS51419">
    <property type="entry name" value="RAB"/>
    <property type="match status" value="1"/>
</dbReference>
<dbReference type="Pfam" id="PF00025">
    <property type="entry name" value="Arf"/>
    <property type="match status" value="1"/>
</dbReference>
<keyword evidence="5" id="KW-0460">Magnesium</keyword>
<dbReference type="GO" id="GO:0003924">
    <property type="term" value="F:GTPase activity"/>
    <property type="evidence" value="ECO:0007669"/>
    <property type="project" value="InterPro"/>
</dbReference>
<dbReference type="InterPro" id="IPR044154">
    <property type="entry name" value="Arl8a/8b"/>
</dbReference>
<accession>A4S7B4</accession>
<dbReference type="Gramene" id="ABO99749">
    <property type="protein sequence ID" value="ABO99749"/>
    <property type="gene ID" value="OSTLU_43397"/>
</dbReference>
<feature type="binding site" evidence="5">
    <location>
        <position position="38"/>
    </location>
    <ligand>
        <name>Mg(2+)</name>
        <dbReference type="ChEBI" id="CHEBI:18420"/>
    </ligand>
</feature>
<dbReference type="AlphaFoldDB" id="A4S7B4"/>
<name>A4S7B4_OSTLU</name>
<dbReference type="PANTHER" id="PTHR45732">
    <property type="entry name" value="ADP-RIBOSYLATION FACTOR-LIKE PROTEIN 8"/>
    <property type="match status" value="1"/>
</dbReference>
<gene>
    <name evidence="7" type="ORF">OSTLU_43276</name>
    <name evidence="8" type="ORF">OSTLU_43397</name>
</gene>
<dbReference type="PRINTS" id="PR00328">
    <property type="entry name" value="SAR1GTPBP"/>
</dbReference>